<dbReference type="InterPro" id="IPR023210">
    <property type="entry name" value="NADP_OxRdtase_dom"/>
</dbReference>
<feature type="domain" description="NADP-dependent oxidoreductase" evidence="4">
    <location>
        <begin position="13"/>
        <end position="152"/>
    </location>
</feature>
<evidence type="ECO:0000259" key="4">
    <source>
        <dbReference type="Pfam" id="PF00248"/>
    </source>
</evidence>
<comment type="similarity">
    <text evidence="1">Belongs to the aldo/keto reductase family.</text>
</comment>
<accession>A0A6G1HLI6</accession>
<evidence type="ECO:0000313" key="6">
    <source>
        <dbReference type="Proteomes" id="UP000799640"/>
    </source>
</evidence>
<proteinExistence type="inferred from homology"/>
<organism evidence="5 6">
    <name type="scientific">Trichodelitschia bisporula</name>
    <dbReference type="NCBI Taxonomy" id="703511"/>
    <lineage>
        <taxon>Eukaryota</taxon>
        <taxon>Fungi</taxon>
        <taxon>Dikarya</taxon>
        <taxon>Ascomycota</taxon>
        <taxon>Pezizomycotina</taxon>
        <taxon>Dothideomycetes</taxon>
        <taxon>Dothideomycetes incertae sedis</taxon>
        <taxon>Phaeotrichales</taxon>
        <taxon>Phaeotrichaceae</taxon>
        <taxon>Trichodelitschia</taxon>
    </lineage>
</organism>
<dbReference type="PANTHER" id="PTHR43827:SF3">
    <property type="entry name" value="NADP-DEPENDENT OXIDOREDUCTASE DOMAIN-CONTAINING PROTEIN"/>
    <property type="match status" value="1"/>
</dbReference>
<dbReference type="Proteomes" id="UP000799640">
    <property type="component" value="Unassembled WGS sequence"/>
</dbReference>
<dbReference type="OrthoDB" id="416253at2759"/>
<dbReference type="InterPro" id="IPR036812">
    <property type="entry name" value="NAD(P)_OxRdtase_dom_sf"/>
</dbReference>
<dbReference type="PRINTS" id="PR00069">
    <property type="entry name" value="ALDKETRDTASE"/>
</dbReference>
<evidence type="ECO:0000256" key="2">
    <source>
        <dbReference type="ARBA" id="ARBA00022857"/>
    </source>
</evidence>
<sequence length="185" mass="20362">MEKLLTATPRRTRFIGISNFSPKQLKETMTAASVTPYMHQFEMHPYLQQTDFIAANKAYNISLTGYAPLGNTNAPYRASSLYSPSEPPPLLQNSVITEIATARNCTPAQVVLAWNLARGVTVIPKAAQPGHQAENLATWTRCTLGEGDAEKVAKMQDRWVRRVNNPCLQMRMPCFEGLAGGPPAT</sequence>
<keyword evidence="2" id="KW-0521">NADP</keyword>
<evidence type="ECO:0000256" key="1">
    <source>
        <dbReference type="ARBA" id="ARBA00007905"/>
    </source>
</evidence>
<evidence type="ECO:0000256" key="3">
    <source>
        <dbReference type="ARBA" id="ARBA00023002"/>
    </source>
</evidence>
<keyword evidence="6" id="KW-1185">Reference proteome</keyword>
<evidence type="ECO:0000313" key="5">
    <source>
        <dbReference type="EMBL" id="KAF2396923.1"/>
    </source>
</evidence>
<reference evidence="5" key="1">
    <citation type="journal article" date="2020" name="Stud. Mycol.">
        <title>101 Dothideomycetes genomes: a test case for predicting lifestyles and emergence of pathogens.</title>
        <authorList>
            <person name="Haridas S."/>
            <person name="Albert R."/>
            <person name="Binder M."/>
            <person name="Bloem J."/>
            <person name="Labutti K."/>
            <person name="Salamov A."/>
            <person name="Andreopoulos B."/>
            <person name="Baker S."/>
            <person name="Barry K."/>
            <person name="Bills G."/>
            <person name="Bluhm B."/>
            <person name="Cannon C."/>
            <person name="Castanera R."/>
            <person name="Culley D."/>
            <person name="Daum C."/>
            <person name="Ezra D."/>
            <person name="Gonzalez J."/>
            <person name="Henrissat B."/>
            <person name="Kuo A."/>
            <person name="Liang C."/>
            <person name="Lipzen A."/>
            <person name="Lutzoni F."/>
            <person name="Magnuson J."/>
            <person name="Mondo S."/>
            <person name="Nolan M."/>
            <person name="Ohm R."/>
            <person name="Pangilinan J."/>
            <person name="Park H.-J."/>
            <person name="Ramirez L."/>
            <person name="Alfaro M."/>
            <person name="Sun H."/>
            <person name="Tritt A."/>
            <person name="Yoshinaga Y."/>
            <person name="Zwiers L.-H."/>
            <person name="Turgeon B."/>
            <person name="Goodwin S."/>
            <person name="Spatafora J."/>
            <person name="Crous P."/>
            <person name="Grigoriev I."/>
        </authorList>
    </citation>
    <scope>NUCLEOTIDE SEQUENCE</scope>
    <source>
        <strain evidence="5">CBS 262.69</strain>
    </source>
</reference>
<dbReference type="PANTHER" id="PTHR43827">
    <property type="entry name" value="2,5-DIKETO-D-GLUCONIC ACID REDUCTASE"/>
    <property type="match status" value="1"/>
</dbReference>
<dbReference type="InterPro" id="IPR020471">
    <property type="entry name" value="AKR"/>
</dbReference>
<protein>
    <submittedName>
        <fullName evidence="5">Aldo/keto reductase</fullName>
    </submittedName>
</protein>
<dbReference type="GO" id="GO:0016616">
    <property type="term" value="F:oxidoreductase activity, acting on the CH-OH group of donors, NAD or NADP as acceptor"/>
    <property type="evidence" value="ECO:0007669"/>
    <property type="project" value="UniProtKB-ARBA"/>
</dbReference>
<dbReference type="SUPFAM" id="SSF51430">
    <property type="entry name" value="NAD(P)-linked oxidoreductase"/>
    <property type="match status" value="1"/>
</dbReference>
<dbReference type="EMBL" id="ML996705">
    <property type="protein sequence ID" value="KAF2396923.1"/>
    <property type="molecule type" value="Genomic_DNA"/>
</dbReference>
<keyword evidence="3" id="KW-0560">Oxidoreductase</keyword>
<dbReference type="Gene3D" id="3.20.20.100">
    <property type="entry name" value="NADP-dependent oxidoreductase domain"/>
    <property type="match status" value="1"/>
</dbReference>
<dbReference type="AlphaFoldDB" id="A0A6G1HLI6"/>
<dbReference type="Pfam" id="PF00248">
    <property type="entry name" value="Aldo_ket_red"/>
    <property type="match status" value="1"/>
</dbReference>
<name>A0A6G1HLI6_9PEZI</name>
<gene>
    <name evidence="5" type="ORF">EJ06DRAFT_533640</name>
</gene>